<keyword evidence="4 5" id="KW-0694">RNA-binding</keyword>
<dbReference type="RefSeq" id="WP_027828052.1">
    <property type="nucleotide sequence ID" value="NZ_BJTX01000002.1"/>
</dbReference>
<dbReference type="EMBL" id="JAQSGK010000025">
    <property type="protein sequence ID" value="MEE6716072.1"/>
    <property type="molecule type" value="Genomic_DNA"/>
</dbReference>
<dbReference type="HAMAP" id="MF_00518">
    <property type="entry name" value="Deacylase_Dtd"/>
    <property type="match status" value="1"/>
</dbReference>
<comment type="domain">
    <text evidence="5">A Gly-cisPro motif from one monomer fits into the active site of the other monomer to allow specific chiral rejection of L-amino acids.</text>
</comment>
<evidence type="ECO:0000256" key="2">
    <source>
        <dbReference type="ARBA" id="ARBA00022490"/>
    </source>
</evidence>
<feature type="short sequence motif" description="Gly-cisPro motif, important for rejection of L-amino acids" evidence="5">
    <location>
        <begin position="137"/>
        <end position="138"/>
    </location>
</feature>
<dbReference type="SUPFAM" id="SSF69500">
    <property type="entry name" value="DTD-like"/>
    <property type="match status" value="1"/>
</dbReference>
<dbReference type="Pfam" id="PF02580">
    <property type="entry name" value="Tyr_Deacylase"/>
    <property type="match status" value="1"/>
</dbReference>
<evidence type="ECO:0000313" key="6">
    <source>
        <dbReference type="EMBL" id="MEE6716072.1"/>
    </source>
</evidence>
<evidence type="ECO:0000256" key="4">
    <source>
        <dbReference type="ARBA" id="ARBA00022884"/>
    </source>
</evidence>
<evidence type="ECO:0000256" key="1">
    <source>
        <dbReference type="ARBA" id="ARBA00009673"/>
    </source>
</evidence>
<comment type="function">
    <text evidence="5">An aminoacyl-tRNA editing enzyme that deacylates mischarged D-aminoacyl-tRNAs. Also deacylates mischarged glycyl-tRNA(Ala), protecting cells against glycine mischarging by AlaRS. Acts via tRNA-based rather than protein-based catalysis; rejects L-amino acids rather than detecting D-amino acids in the active site. By recycling D-aminoacyl-tRNA to D-amino acids and free tRNA molecules, this enzyme counteracts the toxicity associated with the formation of D-aminoacyl-tRNA entities in vivo and helps enforce protein L-homochirality.</text>
</comment>
<comment type="catalytic activity">
    <reaction evidence="5">
        <text>glycyl-tRNA(Ala) + H2O = tRNA(Ala) + glycine + H(+)</text>
        <dbReference type="Rhea" id="RHEA:53744"/>
        <dbReference type="Rhea" id="RHEA-COMP:9657"/>
        <dbReference type="Rhea" id="RHEA-COMP:13640"/>
        <dbReference type="ChEBI" id="CHEBI:15377"/>
        <dbReference type="ChEBI" id="CHEBI:15378"/>
        <dbReference type="ChEBI" id="CHEBI:57305"/>
        <dbReference type="ChEBI" id="CHEBI:78442"/>
        <dbReference type="ChEBI" id="CHEBI:78522"/>
    </reaction>
</comment>
<dbReference type="PANTHER" id="PTHR10472">
    <property type="entry name" value="D-TYROSYL-TRNA TYR DEACYLASE"/>
    <property type="match status" value="1"/>
</dbReference>
<evidence type="ECO:0000256" key="5">
    <source>
        <dbReference type="HAMAP-Rule" id="MF_00518"/>
    </source>
</evidence>
<dbReference type="GO" id="GO:0043908">
    <property type="term" value="F:Ser(Gly)-tRNA(Ala) hydrolase activity"/>
    <property type="evidence" value="ECO:0007669"/>
    <property type="project" value="UniProtKB-UniRule"/>
</dbReference>
<dbReference type="GeneID" id="78509188"/>
<name>A0A510TRS8_9LACO</name>
<dbReference type="GO" id="GO:0005737">
    <property type="term" value="C:cytoplasm"/>
    <property type="evidence" value="ECO:0007669"/>
    <property type="project" value="UniProtKB-SubCell"/>
</dbReference>
<keyword evidence="3 5" id="KW-0820">tRNA-binding</keyword>
<keyword evidence="9" id="KW-1185">Reference proteome</keyword>
<comment type="similarity">
    <text evidence="1 5">Belongs to the DTD family.</text>
</comment>
<dbReference type="Gene3D" id="3.50.80.10">
    <property type="entry name" value="D-tyrosyl-tRNA(Tyr) deacylase"/>
    <property type="match status" value="1"/>
</dbReference>
<dbReference type="EMBL" id="CP045143">
    <property type="protein sequence ID" value="QFR23593.1"/>
    <property type="molecule type" value="Genomic_DNA"/>
</dbReference>
<comment type="catalytic activity">
    <reaction evidence="5">
        <text>a D-aminoacyl-tRNA + H2O = a tRNA + a D-alpha-amino acid + H(+)</text>
        <dbReference type="Rhea" id="RHEA:13953"/>
        <dbReference type="Rhea" id="RHEA-COMP:10123"/>
        <dbReference type="Rhea" id="RHEA-COMP:10124"/>
        <dbReference type="ChEBI" id="CHEBI:15377"/>
        <dbReference type="ChEBI" id="CHEBI:15378"/>
        <dbReference type="ChEBI" id="CHEBI:59871"/>
        <dbReference type="ChEBI" id="CHEBI:78442"/>
        <dbReference type="ChEBI" id="CHEBI:79333"/>
        <dbReference type="EC" id="3.1.1.96"/>
    </reaction>
</comment>
<keyword evidence="2 5" id="KW-0963">Cytoplasm</keyword>
<dbReference type="NCBIfam" id="TIGR00256">
    <property type="entry name" value="D-aminoacyl-tRNA deacylase"/>
    <property type="match status" value="1"/>
</dbReference>
<accession>A0A510TRS8</accession>
<reference evidence="6 9" key="2">
    <citation type="submission" date="2023-02" db="EMBL/GenBank/DDBJ databases">
        <title>The predominant lactic acid bacteria and yeasts involved in the spontaneous fermentation of millet during the production of the traditional porridge Hausa koko in Ghana.</title>
        <authorList>
            <person name="Atter A."/>
            <person name="Diaz M."/>
        </authorList>
    </citation>
    <scope>NUCLEOTIDE SEQUENCE [LARGE SCALE GENOMIC DNA]</scope>
    <source>
        <strain evidence="6 9">FI11640</strain>
    </source>
</reference>
<dbReference type="GO" id="GO:0000049">
    <property type="term" value="F:tRNA binding"/>
    <property type="evidence" value="ECO:0007669"/>
    <property type="project" value="UniProtKB-UniRule"/>
</dbReference>
<comment type="subunit">
    <text evidence="5">Homodimer.</text>
</comment>
<reference evidence="7 8" key="1">
    <citation type="submission" date="2019-10" db="EMBL/GenBank/DDBJ databases">
        <title>The completed genome of Lactobacillus harbinensis M1.</title>
        <authorList>
            <person name="Zheng Y."/>
        </authorList>
    </citation>
    <scope>NUCLEOTIDE SEQUENCE [LARGE SCALE GENOMIC DNA]</scope>
    <source>
        <strain evidence="7 8">M1</strain>
    </source>
</reference>
<dbReference type="InterPro" id="IPR023509">
    <property type="entry name" value="DTD-like_sf"/>
</dbReference>
<protein>
    <recommendedName>
        <fullName evidence="5">D-aminoacyl-tRNA deacylase</fullName>
        <shortName evidence="5">DTD</shortName>
        <ecNumber evidence="5">3.1.1.96</ecNumber>
    </recommendedName>
    <alternativeName>
        <fullName evidence="5">Gly-tRNA(Ala) deacylase</fullName>
        <ecNumber evidence="5">3.1.1.-</ecNumber>
    </alternativeName>
</protein>
<dbReference type="PANTHER" id="PTHR10472:SF5">
    <property type="entry name" value="D-AMINOACYL-TRNA DEACYLASE 1"/>
    <property type="match status" value="1"/>
</dbReference>
<dbReference type="CDD" id="cd00563">
    <property type="entry name" value="Dtyr_deacylase"/>
    <property type="match status" value="1"/>
</dbReference>
<evidence type="ECO:0000313" key="8">
    <source>
        <dbReference type="Proteomes" id="UP000326779"/>
    </source>
</evidence>
<dbReference type="Proteomes" id="UP000326779">
    <property type="component" value="Chromosome"/>
</dbReference>
<gene>
    <name evidence="5 6" type="primary">dtd</name>
    <name evidence="7" type="ORF">D1010_09330</name>
    <name evidence="6" type="ORF">PS435_09400</name>
</gene>
<keyword evidence="5 7" id="KW-0378">Hydrolase</keyword>
<evidence type="ECO:0000256" key="3">
    <source>
        <dbReference type="ARBA" id="ARBA00022555"/>
    </source>
</evidence>
<dbReference type="InterPro" id="IPR003732">
    <property type="entry name" value="Daa-tRNA_deacyls_DTD"/>
</dbReference>
<evidence type="ECO:0000313" key="9">
    <source>
        <dbReference type="Proteomes" id="UP001330016"/>
    </source>
</evidence>
<dbReference type="KEGG" id="lhb:D1010_09330"/>
<dbReference type="EC" id="3.1.1.96" evidence="5"/>
<dbReference type="GO" id="GO:0051500">
    <property type="term" value="F:D-tyrosyl-tRNA(Tyr) deacylase activity"/>
    <property type="evidence" value="ECO:0007669"/>
    <property type="project" value="TreeGrafter"/>
</dbReference>
<dbReference type="AlphaFoldDB" id="A0A510TRS8"/>
<sequence>MRIVVQRVSAASVVIDGQTVGAIQRGFMILVGVGAEDSQADVDYLVHKVAKLRVFSDPAGKMNLDLAAVNGAVLSISQFTLYADTAHGNRPGFSAAAPPALGEQLYNAFNTGLRNAGIHVETGEFGADMAVHLINDGPVTIIYDTEKEGR</sequence>
<dbReference type="EC" id="3.1.1.-" evidence="5"/>
<dbReference type="GO" id="GO:0019478">
    <property type="term" value="P:D-amino acid catabolic process"/>
    <property type="evidence" value="ECO:0007669"/>
    <property type="project" value="UniProtKB-UniRule"/>
</dbReference>
<dbReference type="Proteomes" id="UP001330016">
    <property type="component" value="Unassembled WGS sequence"/>
</dbReference>
<dbReference type="GO" id="GO:0106026">
    <property type="term" value="F:Gly-tRNA(Ala) deacylase activity"/>
    <property type="evidence" value="ECO:0007669"/>
    <property type="project" value="UniProtKB-UniRule"/>
</dbReference>
<comment type="subcellular location">
    <subcellularLocation>
        <location evidence="5">Cytoplasm</location>
    </subcellularLocation>
</comment>
<organism evidence="7 8">
    <name type="scientific">Schleiferilactobacillus harbinensis</name>
    <dbReference type="NCBI Taxonomy" id="304207"/>
    <lineage>
        <taxon>Bacteria</taxon>
        <taxon>Bacillati</taxon>
        <taxon>Bacillota</taxon>
        <taxon>Bacilli</taxon>
        <taxon>Lactobacillales</taxon>
        <taxon>Lactobacillaceae</taxon>
        <taxon>Schleiferilactobacillus</taxon>
    </lineage>
</organism>
<proteinExistence type="inferred from homology"/>
<evidence type="ECO:0000313" key="7">
    <source>
        <dbReference type="EMBL" id="QFR23593.1"/>
    </source>
</evidence>
<dbReference type="FunFam" id="3.50.80.10:FF:000001">
    <property type="entry name" value="D-aminoacyl-tRNA deacylase"/>
    <property type="match status" value="1"/>
</dbReference>